<comment type="function">
    <text evidence="8">Ferredoxins are iron-sulfur proteins that transfer electrons in a wide variety of metabolic reactions.</text>
</comment>
<evidence type="ECO:0000256" key="8">
    <source>
        <dbReference type="RuleBase" id="RU365098"/>
    </source>
</evidence>
<dbReference type="GO" id="GO:0051539">
    <property type="term" value="F:4 iron, 4 sulfur cluster binding"/>
    <property type="evidence" value="ECO:0007669"/>
    <property type="project" value="UniProtKB-UniRule"/>
</dbReference>
<dbReference type="OrthoDB" id="9789030at2"/>
<dbReference type="GO" id="GO:0009055">
    <property type="term" value="F:electron transfer activity"/>
    <property type="evidence" value="ECO:0007669"/>
    <property type="project" value="UniProtKB-UniRule"/>
</dbReference>
<dbReference type="Proteomes" id="UP000199073">
    <property type="component" value="Unassembled WGS sequence"/>
</dbReference>
<proteinExistence type="predicted"/>
<dbReference type="InterPro" id="IPR050294">
    <property type="entry name" value="RnfB_subfamily"/>
</dbReference>
<dbReference type="PANTHER" id="PTHR42859:SF10">
    <property type="entry name" value="DIMETHYLSULFOXIDE REDUCTASE CHAIN B"/>
    <property type="match status" value="1"/>
</dbReference>
<dbReference type="InterPro" id="IPR017896">
    <property type="entry name" value="4Fe4S_Fe-S-bd"/>
</dbReference>
<evidence type="ECO:0000256" key="2">
    <source>
        <dbReference type="ARBA" id="ARBA00022448"/>
    </source>
</evidence>
<dbReference type="Gene3D" id="3.30.70.20">
    <property type="match status" value="2"/>
</dbReference>
<sequence>MTKQIEINPERCTACRICEFTCSTHNFGEINPSKSRIKVRIISRDFFFYPVLCQQCGKAPCVEVCPKDALYRNETTGAIELCEDDCIGCRLCVKACPFGAMGFSKETRLADKCDLCGGDPECVKHCFYGALEFKEIDKVSEKISMEYIEKIKDAMEEVEI</sequence>
<dbReference type="STRING" id="91360.SAMN05660330_00476"/>
<keyword evidence="2 8" id="KW-0813">Transport</keyword>
<dbReference type="EMBL" id="FNJI01000003">
    <property type="protein sequence ID" value="SDO54511.1"/>
    <property type="molecule type" value="Genomic_DNA"/>
</dbReference>
<evidence type="ECO:0000313" key="10">
    <source>
        <dbReference type="EMBL" id="SDO54511.1"/>
    </source>
</evidence>
<feature type="domain" description="4Fe-4S ferredoxin-type" evidence="9">
    <location>
        <begin position="3"/>
        <end position="33"/>
    </location>
</feature>
<evidence type="ECO:0000259" key="9">
    <source>
        <dbReference type="PROSITE" id="PS51379"/>
    </source>
</evidence>
<dbReference type="RefSeq" id="WP_092219411.1">
    <property type="nucleotide sequence ID" value="NZ_FNJI01000003.1"/>
</dbReference>
<dbReference type="InterPro" id="IPR000813">
    <property type="entry name" value="7Fe_ferredoxin"/>
</dbReference>
<organism evidence="10 11">
    <name type="scientific">Desulforhopalus singaporensis</name>
    <dbReference type="NCBI Taxonomy" id="91360"/>
    <lineage>
        <taxon>Bacteria</taxon>
        <taxon>Pseudomonadati</taxon>
        <taxon>Thermodesulfobacteriota</taxon>
        <taxon>Desulfobulbia</taxon>
        <taxon>Desulfobulbales</taxon>
        <taxon>Desulfocapsaceae</taxon>
        <taxon>Desulforhopalus</taxon>
    </lineage>
</organism>
<dbReference type="SUPFAM" id="SSF54862">
    <property type="entry name" value="4Fe-4S ferredoxins"/>
    <property type="match status" value="1"/>
</dbReference>
<dbReference type="AlphaFoldDB" id="A0A1H0KFG7"/>
<dbReference type="CDD" id="cd10550">
    <property type="entry name" value="DMSOR_beta_like"/>
    <property type="match status" value="1"/>
</dbReference>
<gene>
    <name evidence="10" type="ORF">SAMN05660330_00476</name>
</gene>
<dbReference type="GO" id="GO:0046872">
    <property type="term" value="F:metal ion binding"/>
    <property type="evidence" value="ECO:0007669"/>
    <property type="project" value="UniProtKB-UniRule"/>
</dbReference>
<keyword evidence="6 8" id="KW-0408">Iron</keyword>
<feature type="domain" description="4Fe-4S ferredoxin-type" evidence="9">
    <location>
        <begin position="77"/>
        <end position="106"/>
    </location>
</feature>
<evidence type="ECO:0000313" key="11">
    <source>
        <dbReference type="Proteomes" id="UP000199073"/>
    </source>
</evidence>
<keyword evidence="3 8" id="KW-0004">4Fe-4S</keyword>
<dbReference type="PANTHER" id="PTHR42859">
    <property type="entry name" value="OXIDOREDUCTASE"/>
    <property type="match status" value="1"/>
</dbReference>
<evidence type="ECO:0000256" key="1">
    <source>
        <dbReference type="ARBA" id="ARBA00001966"/>
    </source>
</evidence>
<name>A0A1H0KFG7_9BACT</name>
<dbReference type="PROSITE" id="PS00198">
    <property type="entry name" value="4FE4S_FER_1"/>
    <property type="match status" value="1"/>
</dbReference>
<dbReference type="PROSITE" id="PS51379">
    <property type="entry name" value="4FE4S_FER_2"/>
    <property type="match status" value="3"/>
</dbReference>
<keyword evidence="4 8" id="KW-0479">Metal-binding</keyword>
<evidence type="ECO:0000256" key="3">
    <source>
        <dbReference type="ARBA" id="ARBA00022485"/>
    </source>
</evidence>
<dbReference type="PRINTS" id="PR00354">
    <property type="entry name" value="7FE8SFRDOXIN"/>
</dbReference>
<evidence type="ECO:0000256" key="6">
    <source>
        <dbReference type="ARBA" id="ARBA00023004"/>
    </source>
</evidence>
<keyword evidence="7 8" id="KW-0411">Iron-sulfur</keyword>
<evidence type="ECO:0000256" key="5">
    <source>
        <dbReference type="ARBA" id="ARBA00022982"/>
    </source>
</evidence>
<dbReference type="InterPro" id="IPR017900">
    <property type="entry name" value="4Fe4S_Fe_S_CS"/>
</dbReference>
<evidence type="ECO:0000256" key="4">
    <source>
        <dbReference type="ARBA" id="ARBA00022723"/>
    </source>
</evidence>
<accession>A0A1H0KFG7</accession>
<keyword evidence="5 8" id="KW-0249">Electron transport</keyword>
<keyword evidence="11" id="KW-1185">Reference proteome</keyword>
<evidence type="ECO:0000256" key="7">
    <source>
        <dbReference type="ARBA" id="ARBA00023014"/>
    </source>
</evidence>
<dbReference type="Pfam" id="PF13247">
    <property type="entry name" value="Fer4_11"/>
    <property type="match status" value="1"/>
</dbReference>
<comment type="cofactor">
    <cofactor evidence="1 8">
        <name>[4Fe-4S] cluster</name>
        <dbReference type="ChEBI" id="CHEBI:49883"/>
    </cofactor>
</comment>
<protein>
    <recommendedName>
        <fullName evidence="8">Ferredoxin</fullName>
    </recommendedName>
</protein>
<reference evidence="10 11" key="1">
    <citation type="submission" date="2016-10" db="EMBL/GenBank/DDBJ databases">
        <authorList>
            <person name="de Groot N.N."/>
        </authorList>
    </citation>
    <scope>NUCLEOTIDE SEQUENCE [LARGE SCALE GENOMIC DNA]</scope>
    <source>
        <strain evidence="10 11">DSM 12130</strain>
    </source>
</reference>
<feature type="domain" description="4Fe-4S ferredoxin-type" evidence="9">
    <location>
        <begin position="44"/>
        <end position="75"/>
    </location>
</feature>